<proteinExistence type="predicted"/>
<dbReference type="EMBL" id="GIFC01005195">
    <property type="protein sequence ID" value="MXU87278.1"/>
    <property type="molecule type" value="Transcribed_RNA"/>
</dbReference>
<reference evidence="1" key="1">
    <citation type="submission" date="2019-12" db="EMBL/GenBank/DDBJ databases">
        <title>An insight into the sialome of adult female Ixodes ricinus ticks feeding for 6 days.</title>
        <authorList>
            <person name="Perner J."/>
            <person name="Ribeiro J.M.C."/>
        </authorList>
    </citation>
    <scope>NUCLEOTIDE SEQUENCE</scope>
    <source>
        <strain evidence="1">Semi-engorged</strain>
        <tissue evidence="1">Salivary glands</tissue>
    </source>
</reference>
<organism evidence="1">
    <name type="scientific">Ixodes ricinus</name>
    <name type="common">Common tick</name>
    <name type="synonym">Acarus ricinus</name>
    <dbReference type="NCBI Taxonomy" id="34613"/>
    <lineage>
        <taxon>Eukaryota</taxon>
        <taxon>Metazoa</taxon>
        <taxon>Ecdysozoa</taxon>
        <taxon>Arthropoda</taxon>
        <taxon>Chelicerata</taxon>
        <taxon>Arachnida</taxon>
        <taxon>Acari</taxon>
        <taxon>Parasitiformes</taxon>
        <taxon>Ixodida</taxon>
        <taxon>Ixodoidea</taxon>
        <taxon>Ixodidae</taxon>
        <taxon>Ixodinae</taxon>
        <taxon>Ixodes</taxon>
    </lineage>
</organism>
<sequence>MQPLSVSSVFFGSVFKCLLECLGTGALSLVCASPVIRVVTCSAALTCSPGTVLVESWYKFRISSITVFLPFLLFCRSFRPDSMTERSRSFTVALQ</sequence>
<accession>A0A6B0U6K7</accession>
<protein>
    <submittedName>
        <fullName evidence="1">Putative secreted protein</fullName>
    </submittedName>
</protein>
<evidence type="ECO:0000313" key="1">
    <source>
        <dbReference type="EMBL" id="MXU87278.1"/>
    </source>
</evidence>
<name>A0A6B0U6K7_IXORI</name>
<dbReference type="AlphaFoldDB" id="A0A6B0U6K7"/>